<dbReference type="InterPro" id="IPR045584">
    <property type="entry name" value="Pilin-like"/>
</dbReference>
<evidence type="ECO:0000259" key="2">
    <source>
        <dbReference type="Pfam" id="PF20318"/>
    </source>
</evidence>
<gene>
    <name evidence="3" type="ORF">IAD41_09615</name>
</gene>
<dbReference type="EMBL" id="DVJO01000210">
    <property type="protein sequence ID" value="HIS83846.1"/>
    <property type="molecule type" value="Genomic_DNA"/>
</dbReference>
<dbReference type="AlphaFoldDB" id="A0A9D1FYM6"/>
<dbReference type="NCBIfam" id="TIGR02532">
    <property type="entry name" value="IV_pilin_GFxxxE"/>
    <property type="match status" value="1"/>
</dbReference>
<organism evidence="3 4">
    <name type="scientific">Candidatus Scatenecus faecavium</name>
    <dbReference type="NCBI Taxonomy" id="2840915"/>
    <lineage>
        <taxon>Bacteria</taxon>
        <taxon>Candidatus Scatenecus</taxon>
    </lineage>
</organism>
<feature type="domain" description="DUF6613" evidence="2">
    <location>
        <begin position="96"/>
        <end position="302"/>
    </location>
</feature>
<dbReference type="Gene3D" id="3.30.700.10">
    <property type="entry name" value="Glycoprotein, Type 4 Pilin"/>
    <property type="match status" value="1"/>
</dbReference>
<dbReference type="Proteomes" id="UP000824139">
    <property type="component" value="Unassembled WGS sequence"/>
</dbReference>
<sequence length="304" mass="34340">MGRLVSFVGDFFSLNRSLARYRFEKKSPKNFAAKKQDNNVTNSSPFTVHRSLINETAFSPFTSHFSLTQPPAFTLAEVLITLGIIGIVAAMTLPSLVGKYQKKVTVERLKKVYTVLSQAVLMSVKDHEAIEYWNFELSSQEFMDTYLKPYFQNIASEITSSDTAKNSKKYALADGTTFSGWMFKNPNPANHDITTFYRLEVDINGEQKPNLAGRDIFYYYIFPIKSNFFNGGQGNIAYKVPGPGLYPDGYGYDRERLKTDGWRGCDKRPGDETPDGGVNNEQAGAFCTALIMLDGWEIADDYRW</sequence>
<dbReference type="InterPro" id="IPR046721">
    <property type="entry name" value="DUF6613"/>
</dbReference>
<dbReference type="InterPro" id="IPR012902">
    <property type="entry name" value="N_methyl_site"/>
</dbReference>
<name>A0A9D1FYM6_9BACT</name>
<evidence type="ECO:0000313" key="3">
    <source>
        <dbReference type="EMBL" id="HIS83846.1"/>
    </source>
</evidence>
<proteinExistence type="predicted"/>
<keyword evidence="1" id="KW-0472">Membrane</keyword>
<evidence type="ECO:0000313" key="4">
    <source>
        <dbReference type="Proteomes" id="UP000824139"/>
    </source>
</evidence>
<keyword evidence="1" id="KW-1133">Transmembrane helix</keyword>
<keyword evidence="1" id="KW-0812">Transmembrane</keyword>
<feature type="transmembrane region" description="Helical" evidence="1">
    <location>
        <begin position="72"/>
        <end position="93"/>
    </location>
</feature>
<reference evidence="3" key="1">
    <citation type="submission" date="2020-10" db="EMBL/GenBank/DDBJ databases">
        <authorList>
            <person name="Gilroy R."/>
        </authorList>
    </citation>
    <scope>NUCLEOTIDE SEQUENCE</scope>
    <source>
        <strain evidence="3">CHK152-2994</strain>
    </source>
</reference>
<protein>
    <submittedName>
        <fullName evidence="3">Type II secretion system protein</fullName>
    </submittedName>
</protein>
<dbReference type="Pfam" id="PF20318">
    <property type="entry name" value="DUF6613"/>
    <property type="match status" value="1"/>
</dbReference>
<reference evidence="3" key="2">
    <citation type="journal article" date="2021" name="PeerJ">
        <title>Extensive microbial diversity within the chicken gut microbiome revealed by metagenomics and culture.</title>
        <authorList>
            <person name="Gilroy R."/>
            <person name="Ravi A."/>
            <person name="Getino M."/>
            <person name="Pursley I."/>
            <person name="Horton D.L."/>
            <person name="Alikhan N.F."/>
            <person name="Baker D."/>
            <person name="Gharbi K."/>
            <person name="Hall N."/>
            <person name="Watson M."/>
            <person name="Adriaenssens E.M."/>
            <person name="Foster-Nyarko E."/>
            <person name="Jarju S."/>
            <person name="Secka A."/>
            <person name="Antonio M."/>
            <person name="Oren A."/>
            <person name="Chaudhuri R.R."/>
            <person name="La Ragione R."/>
            <person name="Hildebrand F."/>
            <person name="Pallen M.J."/>
        </authorList>
    </citation>
    <scope>NUCLEOTIDE SEQUENCE</scope>
    <source>
        <strain evidence="3">CHK152-2994</strain>
    </source>
</reference>
<accession>A0A9D1FYM6</accession>
<comment type="caution">
    <text evidence="3">The sequence shown here is derived from an EMBL/GenBank/DDBJ whole genome shotgun (WGS) entry which is preliminary data.</text>
</comment>
<dbReference type="SUPFAM" id="SSF54523">
    <property type="entry name" value="Pili subunits"/>
    <property type="match status" value="1"/>
</dbReference>
<evidence type="ECO:0000256" key="1">
    <source>
        <dbReference type="SAM" id="Phobius"/>
    </source>
</evidence>